<dbReference type="Proteomes" id="UP000050795">
    <property type="component" value="Unassembled WGS sequence"/>
</dbReference>
<comment type="similarity">
    <text evidence="2">Belongs to the mis12 family.</text>
</comment>
<evidence type="ECO:0000256" key="7">
    <source>
        <dbReference type="ARBA" id="ARBA00022838"/>
    </source>
</evidence>
<keyword evidence="9" id="KW-0131">Cell cycle</keyword>
<feature type="coiled-coil region" evidence="11">
    <location>
        <begin position="163"/>
        <end position="190"/>
    </location>
</feature>
<evidence type="ECO:0000256" key="6">
    <source>
        <dbReference type="ARBA" id="ARBA00022776"/>
    </source>
</evidence>
<keyword evidence="12" id="KW-1185">Reference proteome</keyword>
<evidence type="ECO:0000256" key="3">
    <source>
        <dbReference type="ARBA" id="ARBA00013793"/>
    </source>
</evidence>
<dbReference type="GO" id="GO:0005634">
    <property type="term" value="C:nucleus"/>
    <property type="evidence" value="ECO:0007669"/>
    <property type="project" value="InterPro"/>
</dbReference>
<dbReference type="WBParaSite" id="TREG1_39140.3">
    <property type="protein sequence ID" value="TREG1_39140.3"/>
    <property type="gene ID" value="TREG1_39140"/>
</dbReference>
<protein>
    <recommendedName>
        <fullName evidence="3">Protein MIS12 homolog</fullName>
    </recommendedName>
</protein>
<dbReference type="GO" id="GO:0000070">
    <property type="term" value="P:mitotic sister chromatid segregation"/>
    <property type="evidence" value="ECO:0007669"/>
    <property type="project" value="TreeGrafter"/>
</dbReference>
<evidence type="ECO:0000256" key="9">
    <source>
        <dbReference type="ARBA" id="ARBA00023306"/>
    </source>
</evidence>
<dbReference type="GO" id="GO:0051301">
    <property type="term" value="P:cell division"/>
    <property type="evidence" value="ECO:0007669"/>
    <property type="project" value="UniProtKB-KW"/>
</dbReference>
<keyword evidence="7" id="KW-0995">Kinetochore</keyword>
<organism evidence="12 13">
    <name type="scientific">Trichobilharzia regenti</name>
    <name type="common">Nasal bird schistosome</name>
    <dbReference type="NCBI Taxonomy" id="157069"/>
    <lineage>
        <taxon>Eukaryota</taxon>
        <taxon>Metazoa</taxon>
        <taxon>Spiralia</taxon>
        <taxon>Lophotrochozoa</taxon>
        <taxon>Platyhelminthes</taxon>
        <taxon>Trematoda</taxon>
        <taxon>Digenea</taxon>
        <taxon>Strigeidida</taxon>
        <taxon>Schistosomatoidea</taxon>
        <taxon>Schistosomatidae</taxon>
        <taxon>Trichobilharzia</taxon>
    </lineage>
</organism>
<dbReference type="Pfam" id="PF05859">
    <property type="entry name" value="Mis12"/>
    <property type="match status" value="1"/>
</dbReference>
<evidence type="ECO:0000256" key="8">
    <source>
        <dbReference type="ARBA" id="ARBA00023054"/>
    </source>
</evidence>
<evidence type="ECO:0000256" key="5">
    <source>
        <dbReference type="ARBA" id="ARBA00022618"/>
    </source>
</evidence>
<dbReference type="GO" id="GO:0000444">
    <property type="term" value="C:MIS12/MIND type complex"/>
    <property type="evidence" value="ECO:0007669"/>
    <property type="project" value="TreeGrafter"/>
</dbReference>
<keyword evidence="10" id="KW-0137">Centromere</keyword>
<dbReference type="GO" id="GO:0051382">
    <property type="term" value="P:kinetochore assembly"/>
    <property type="evidence" value="ECO:0007669"/>
    <property type="project" value="TreeGrafter"/>
</dbReference>
<evidence type="ECO:0000256" key="1">
    <source>
        <dbReference type="ARBA" id="ARBA00004629"/>
    </source>
</evidence>
<evidence type="ECO:0000313" key="13">
    <source>
        <dbReference type="WBParaSite" id="TREG1_39140.3"/>
    </source>
</evidence>
<keyword evidence="6" id="KW-0498">Mitosis</keyword>
<evidence type="ECO:0000256" key="10">
    <source>
        <dbReference type="ARBA" id="ARBA00023328"/>
    </source>
</evidence>
<evidence type="ECO:0000256" key="11">
    <source>
        <dbReference type="SAM" id="Coils"/>
    </source>
</evidence>
<dbReference type="PANTHER" id="PTHR14527">
    <property type="entry name" value="PROTEIN MIS12 HOMOLOG"/>
    <property type="match status" value="1"/>
</dbReference>
<evidence type="ECO:0000256" key="4">
    <source>
        <dbReference type="ARBA" id="ARBA00022454"/>
    </source>
</evidence>
<keyword evidence="4" id="KW-0158">Chromosome</keyword>
<evidence type="ECO:0000256" key="2">
    <source>
        <dbReference type="ARBA" id="ARBA00008643"/>
    </source>
</evidence>
<keyword evidence="5" id="KW-0132">Cell division</keyword>
<sequence length="240" mass="27812">MQLIILNKSPTLYTIYHIHGTKGENTTISYSSGGSTRISSKLLGFAPLQLSDDLYNVFITCLGQMIDKFGEKVMQKFESRFPTEKIQSLTYYLKEKLEYRLSDMFDTFEAFLVGKVLYLHPSVVLEDDEPQLTYSQKTEKFTDKRIEKYKNRIIVLKSCITKIEEETAQINSVLETIRNMKNNINQTVEKLCGSKSVDDLCRHVSERNQRIKQLISSLTSVEISTDSNLQRQKRRIKQNN</sequence>
<accession>A0AA85JQN6</accession>
<dbReference type="AlphaFoldDB" id="A0AA85JQN6"/>
<reference evidence="13" key="2">
    <citation type="submission" date="2023-11" db="UniProtKB">
        <authorList>
            <consortium name="WormBaseParasite"/>
        </authorList>
    </citation>
    <scope>IDENTIFICATION</scope>
</reference>
<evidence type="ECO:0000313" key="12">
    <source>
        <dbReference type="Proteomes" id="UP000050795"/>
    </source>
</evidence>
<name>A0AA85JQN6_TRIRE</name>
<proteinExistence type="inferred from homology"/>
<dbReference type="PANTHER" id="PTHR14527:SF2">
    <property type="entry name" value="PROTEIN MIS12 HOMOLOG"/>
    <property type="match status" value="1"/>
</dbReference>
<comment type="subcellular location">
    <subcellularLocation>
        <location evidence="1">Chromosome</location>
        <location evidence="1">Centromere</location>
        <location evidence="1">Kinetochore</location>
    </subcellularLocation>
</comment>
<dbReference type="InterPro" id="IPR008685">
    <property type="entry name" value="Centromere_Mis12"/>
</dbReference>
<reference evidence="12" key="1">
    <citation type="submission" date="2022-06" db="EMBL/GenBank/DDBJ databases">
        <authorList>
            <person name="Berger JAMES D."/>
            <person name="Berger JAMES D."/>
        </authorList>
    </citation>
    <scope>NUCLEOTIDE SEQUENCE [LARGE SCALE GENOMIC DNA]</scope>
</reference>
<keyword evidence="8 11" id="KW-0175">Coiled coil</keyword>